<keyword evidence="5" id="KW-0809">Transit peptide</keyword>
<keyword evidence="4" id="KW-0450">Lipoyl</keyword>
<name>A0A6I8ULS4_DROPS</name>
<feature type="compositionally biased region" description="Pro residues" evidence="7">
    <location>
        <begin position="187"/>
        <end position="205"/>
    </location>
</feature>
<evidence type="ECO:0000256" key="7">
    <source>
        <dbReference type="SAM" id="MobiDB-lite"/>
    </source>
</evidence>
<dbReference type="ExpressionAtlas" id="A0A6I8ULS4">
    <property type="expression patterns" value="baseline"/>
</dbReference>
<evidence type="ECO:0000256" key="6">
    <source>
        <dbReference type="ARBA" id="ARBA00032943"/>
    </source>
</evidence>
<dbReference type="InterPro" id="IPR023213">
    <property type="entry name" value="CAT-like_dom_sf"/>
</dbReference>
<evidence type="ECO:0000259" key="8">
    <source>
        <dbReference type="PROSITE" id="PS50968"/>
    </source>
</evidence>
<dbReference type="PROSITE" id="PS50968">
    <property type="entry name" value="BIOTINYL_LIPOYL"/>
    <property type="match status" value="1"/>
</dbReference>
<dbReference type="FunFam" id="2.40.50.100:FF:000010">
    <property type="entry name" value="Acetyltransferase component of pyruvate dehydrogenase complex"/>
    <property type="match status" value="1"/>
</dbReference>
<dbReference type="KEGG" id="dpo:4818036"/>
<keyword evidence="9" id="KW-1185">Reference proteome</keyword>
<dbReference type="GO" id="GO:0004742">
    <property type="term" value="F:dihydrolipoyllysine-residue acetyltransferase activity"/>
    <property type="evidence" value="ECO:0007669"/>
    <property type="project" value="UniProtKB-EC"/>
</dbReference>
<evidence type="ECO:0000256" key="3">
    <source>
        <dbReference type="ARBA" id="ARBA00013114"/>
    </source>
</evidence>
<dbReference type="GO" id="GO:0045254">
    <property type="term" value="C:pyruvate dehydrogenase complex"/>
    <property type="evidence" value="ECO:0007669"/>
    <property type="project" value="InterPro"/>
</dbReference>
<dbReference type="Gene3D" id="2.40.50.100">
    <property type="match status" value="1"/>
</dbReference>
<dbReference type="NCBIfam" id="TIGR01349">
    <property type="entry name" value="PDHac_trf_mito"/>
    <property type="match status" value="1"/>
</dbReference>
<dbReference type="InterPro" id="IPR011053">
    <property type="entry name" value="Single_hybrid_motif"/>
</dbReference>
<dbReference type="SUPFAM" id="SSF52777">
    <property type="entry name" value="CoA-dependent acyltransferases"/>
    <property type="match status" value="1"/>
</dbReference>
<evidence type="ECO:0000256" key="1">
    <source>
        <dbReference type="ARBA" id="ARBA00001938"/>
    </source>
</evidence>
<dbReference type="GO" id="GO:0006086">
    <property type="term" value="P:pyruvate decarboxylation to acetyl-CoA"/>
    <property type="evidence" value="ECO:0007669"/>
    <property type="project" value="InterPro"/>
</dbReference>
<dbReference type="PANTHER" id="PTHR23151">
    <property type="entry name" value="DIHYDROLIPOAMIDE ACETYL/SUCCINYL-TRANSFERASE-RELATED"/>
    <property type="match status" value="1"/>
</dbReference>
<dbReference type="EC" id="2.3.1.12" evidence="3"/>
<proteinExistence type="inferred from homology"/>
<dbReference type="InParanoid" id="A0A6I8ULS4"/>
<dbReference type="InterPro" id="IPR045257">
    <property type="entry name" value="E2/Pdx1"/>
</dbReference>
<dbReference type="SUPFAM" id="SSF51230">
    <property type="entry name" value="Single hybrid motif"/>
    <property type="match status" value="1"/>
</dbReference>
<evidence type="ECO:0000256" key="4">
    <source>
        <dbReference type="ARBA" id="ARBA00022823"/>
    </source>
</evidence>
<comment type="similarity">
    <text evidence="2">Belongs to the 2-oxoacid dehydrogenase family.</text>
</comment>
<feature type="region of interest" description="Disordered" evidence="7">
    <location>
        <begin position="180"/>
        <end position="223"/>
    </location>
</feature>
<dbReference type="Gene3D" id="3.30.559.10">
    <property type="entry name" value="Chloramphenicol acetyltransferase-like domain"/>
    <property type="match status" value="1"/>
</dbReference>
<keyword evidence="10" id="KW-0670">Pyruvate</keyword>
<dbReference type="InterPro" id="IPR001078">
    <property type="entry name" value="2-oxoacid_DH_actylTfrase"/>
</dbReference>
<gene>
    <name evidence="10" type="primary">muc</name>
</gene>
<dbReference type="AlphaFoldDB" id="A0A6I8ULS4"/>
<dbReference type="PROSITE" id="PS00189">
    <property type="entry name" value="LIPOYL"/>
    <property type="match status" value="1"/>
</dbReference>
<dbReference type="InterPro" id="IPR003016">
    <property type="entry name" value="2-oxoA_DH_lipoyl-BS"/>
</dbReference>
<comment type="cofactor">
    <cofactor evidence="1">
        <name>(R)-lipoate</name>
        <dbReference type="ChEBI" id="CHEBI:83088"/>
    </cofactor>
</comment>
<sequence length="513" mass="54488">MLRSLATTRNELGTLRAVLLRRPATASLRHGDGQIGVRALSTRLLASARNLQASRSTLKSSRPQSLNAWSYNFARNYASLPEHLRVPLPALSPTMERGSIVSWEKKEGDKLNEGDLLCEIETDKATMGFETPEEGYLAKILIPGGTKDVPIGQLLCIIVNDQASVAAFKDFKDDAPAAAPAPAAAAAPPPPAAAAPAPVAAPPPAAAAAPAPAPAGTTQTAADQRGDRVYASPMAKKLAEAQKLRLQGKGSGVHGSIKSGDLAGQKPAAAAKAAPAKAAPGARYKDIPVTTMRAVIAKRLLESKTQLPHYYVTVQCQVDNLLKFRAKVNKKYEKQGARVSVNDFIIKATAIASLKVPEANSAWMDSVIRQYDDVDVSVAVSTDKGLITPIIFGADRKGVLDISKDVKELAGKARANKLAPHEFQGGTISVSNLGMFGVNQFCAVINPPQSCILAIGTTTKQLVLDPDSPKGFKEVNLLTVTLSADHRVVDGAVAARWLQHFRDYIEDPQNMIL</sequence>
<dbReference type="Pfam" id="PF00198">
    <property type="entry name" value="2-oxoacid_dh"/>
    <property type="match status" value="1"/>
</dbReference>
<accession>A0A6I8ULS4</accession>
<dbReference type="FunFam" id="3.30.559.10:FF:000003">
    <property type="entry name" value="Acetyltransferase component of pyruvate dehydrogenase complex"/>
    <property type="match status" value="1"/>
</dbReference>
<dbReference type="FunCoup" id="A0A6I8ULS4">
    <property type="interactions" value="1729"/>
</dbReference>
<protein>
    <recommendedName>
        <fullName evidence="3">dihydrolipoyllysine-residue acetyltransferase</fullName>
        <ecNumber evidence="3">2.3.1.12</ecNumber>
    </recommendedName>
    <alternativeName>
        <fullName evidence="6">Pyruvate dehydrogenase complex component E2</fullName>
    </alternativeName>
</protein>
<dbReference type="PANTHER" id="PTHR23151:SF90">
    <property type="entry name" value="DIHYDROLIPOYLLYSINE-RESIDUE ACETYLTRANSFERASE COMPONENT OF PYRUVATE DEHYDROGENASE COMPLEX, MITOCHONDRIAL-RELATED"/>
    <property type="match status" value="1"/>
</dbReference>
<dbReference type="Proteomes" id="UP000001819">
    <property type="component" value="Chromosome 4"/>
</dbReference>
<dbReference type="InterPro" id="IPR000089">
    <property type="entry name" value="Biotin_lipoyl"/>
</dbReference>
<evidence type="ECO:0000256" key="5">
    <source>
        <dbReference type="ARBA" id="ARBA00022946"/>
    </source>
</evidence>
<evidence type="ECO:0000256" key="2">
    <source>
        <dbReference type="ARBA" id="ARBA00007317"/>
    </source>
</evidence>
<dbReference type="CDD" id="cd06849">
    <property type="entry name" value="lipoyl_domain"/>
    <property type="match status" value="1"/>
</dbReference>
<evidence type="ECO:0000313" key="9">
    <source>
        <dbReference type="Proteomes" id="UP000001819"/>
    </source>
</evidence>
<dbReference type="InterPro" id="IPR006257">
    <property type="entry name" value="LAT1"/>
</dbReference>
<dbReference type="Pfam" id="PF00364">
    <property type="entry name" value="Biotin_lipoyl"/>
    <property type="match status" value="1"/>
</dbReference>
<evidence type="ECO:0000313" key="10">
    <source>
        <dbReference type="RefSeq" id="XP_001357443.3"/>
    </source>
</evidence>
<reference evidence="10" key="1">
    <citation type="submission" date="2025-08" db="UniProtKB">
        <authorList>
            <consortium name="RefSeq"/>
        </authorList>
    </citation>
    <scope>IDENTIFICATION</scope>
    <source>
        <strain evidence="10">MV-25-SWS-2005</strain>
        <tissue evidence="10">Whole body</tissue>
    </source>
</reference>
<feature type="domain" description="Lipoyl-binding" evidence="8">
    <location>
        <begin position="83"/>
        <end position="159"/>
    </location>
</feature>
<organism evidence="9 10">
    <name type="scientific">Drosophila pseudoobscura pseudoobscura</name>
    <name type="common">Fruit fly</name>
    <dbReference type="NCBI Taxonomy" id="46245"/>
    <lineage>
        <taxon>Eukaryota</taxon>
        <taxon>Metazoa</taxon>
        <taxon>Ecdysozoa</taxon>
        <taxon>Arthropoda</taxon>
        <taxon>Hexapoda</taxon>
        <taxon>Insecta</taxon>
        <taxon>Pterygota</taxon>
        <taxon>Neoptera</taxon>
        <taxon>Endopterygota</taxon>
        <taxon>Diptera</taxon>
        <taxon>Brachycera</taxon>
        <taxon>Muscomorpha</taxon>
        <taxon>Ephydroidea</taxon>
        <taxon>Drosophilidae</taxon>
        <taxon>Drosophila</taxon>
        <taxon>Sophophora</taxon>
    </lineage>
</organism>
<dbReference type="RefSeq" id="XP_001357443.3">
    <property type="nucleotide sequence ID" value="XM_001357407.4"/>
</dbReference>